<feature type="active site" description="Acyl-ester intermediate" evidence="5">
    <location>
        <position position="252"/>
    </location>
</feature>
<dbReference type="AlphaFoldDB" id="A0A6G1GSA3"/>
<dbReference type="Proteomes" id="UP000800041">
    <property type="component" value="Unassembled WGS sequence"/>
</dbReference>
<evidence type="ECO:0000256" key="5">
    <source>
        <dbReference type="PIRSR" id="PIRSR001221-1"/>
    </source>
</evidence>
<gene>
    <name evidence="8" type="ORF">K402DRAFT_396384</name>
</gene>
<reference evidence="8" key="1">
    <citation type="journal article" date="2020" name="Stud. Mycol.">
        <title>101 Dothideomycetes genomes: a test case for predicting lifestyles and emergence of pathogens.</title>
        <authorList>
            <person name="Haridas S."/>
            <person name="Albert R."/>
            <person name="Binder M."/>
            <person name="Bloem J."/>
            <person name="Labutti K."/>
            <person name="Salamov A."/>
            <person name="Andreopoulos B."/>
            <person name="Baker S."/>
            <person name="Barry K."/>
            <person name="Bills G."/>
            <person name="Bluhm B."/>
            <person name="Cannon C."/>
            <person name="Castanera R."/>
            <person name="Culley D."/>
            <person name="Daum C."/>
            <person name="Ezra D."/>
            <person name="Gonzalez J."/>
            <person name="Henrissat B."/>
            <person name="Kuo A."/>
            <person name="Liang C."/>
            <person name="Lipzen A."/>
            <person name="Lutzoni F."/>
            <person name="Magnuson J."/>
            <person name="Mondo S."/>
            <person name="Nolan M."/>
            <person name="Ohm R."/>
            <person name="Pangilinan J."/>
            <person name="Park H.-J."/>
            <person name="Ramirez L."/>
            <person name="Alfaro M."/>
            <person name="Sun H."/>
            <person name="Tritt A."/>
            <person name="Yoshinaga Y."/>
            <person name="Zwiers L.-H."/>
            <person name="Turgeon B."/>
            <person name="Goodwin S."/>
            <person name="Spatafora J."/>
            <person name="Crous P."/>
            <person name="Grigoriev I."/>
        </authorList>
    </citation>
    <scope>NUCLEOTIDE SEQUENCE</scope>
    <source>
        <strain evidence="8">CBS 113979</strain>
    </source>
</reference>
<dbReference type="PIRSF" id="PIRSF001221">
    <property type="entry name" value="Amidase_fungi"/>
    <property type="match status" value="1"/>
</dbReference>
<comment type="catalytic activity">
    <reaction evidence="1">
        <text>a monocarboxylic acid amide + H2O = a monocarboxylate + NH4(+)</text>
        <dbReference type="Rhea" id="RHEA:12020"/>
        <dbReference type="ChEBI" id="CHEBI:15377"/>
        <dbReference type="ChEBI" id="CHEBI:28938"/>
        <dbReference type="ChEBI" id="CHEBI:35757"/>
        <dbReference type="ChEBI" id="CHEBI:83628"/>
        <dbReference type="EC" id="3.5.1.4"/>
    </reaction>
</comment>
<dbReference type="InterPro" id="IPR036928">
    <property type="entry name" value="AS_sf"/>
</dbReference>
<evidence type="ECO:0000256" key="4">
    <source>
        <dbReference type="ARBA" id="ARBA00022801"/>
    </source>
</evidence>
<proteinExistence type="inferred from homology"/>
<evidence type="ECO:0000259" key="7">
    <source>
        <dbReference type="Pfam" id="PF01425"/>
    </source>
</evidence>
<keyword evidence="9" id="KW-1185">Reference proteome</keyword>
<feature type="domain" description="Amidase" evidence="7">
    <location>
        <begin position="97"/>
        <end position="563"/>
    </location>
</feature>
<dbReference type="Pfam" id="PF01425">
    <property type="entry name" value="Amidase"/>
    <property type="match status" value="1"/>
</dbReference>
<accession>A0A6G1GSA3</accession>
<evidence type="ECO:0000256" key="2">
    <source>
        <dbReference type="ARBA" id="ARBA00009199"/>
    </source>
</evidence>
<feature type="binding site" evidence="6">
    <location>
        <position position="202"/>
    </location>
    <ligand>
        <name>substrate</name>
    </ligand>
</feature>
<keyword evidence="4" id="KW-0378">Hydrolase</keyword>
<dbReference type="SUPFAM" id="SSF75304">
    <property type="entry name" value="Amidase signature (AS) enzymes"/>
    <property type="match status" value="1"/>
</dbReference>
<dbReference type="InterPro" id="IPR023631">
    <property type="entry name" value="Amidase_dom"/>
</dbReference>
<dbReference type="EMBL" id="ML977173">
    <property type="protein sequence ID" value="KAF1983628.1"/>
    <property type="molecule type" value="Genomic_DNA"/>
</dbReference>
<sequence>MERKSSFGLKTTPQGQPTWQELAAAAQARRALSLNALFDDQPNPWNPYPFLSDLKKKATNALNVPRQVLHEKDFEITETLPEDLIPAMATGKLKALDVTLAFLRRAYVAQEMTNCLTELLVHDALTQARKLDAFYEEFNKPVGPLHGLPISVKESLGLSGHRLDGGYVAKVEDFAEVDAHVIHILKKAGAVIHARTTQPQSIMQLETESNIYGRTVNPYSKLHSPGGSSGGEGALIAMKGSCLGIGTDIGGSIRSPAANCGIWGFKPSAFRIASDGWVSNPAACDPIPTVVGPLSTSLEGIKMFMNAVLDAKAWISEPSLLPIPWEIPRWGTTSPLRIAVMTHDGVVLPHPPILRALREATEHLKRFKNVTVTEWAPQKLDEAWKVTRTLYYPDGGKGDRDIMAESGEPVLPLTEWILGDRHELSQAELMYWEERRESYRKMHARVWNDTRTKEDLDRQWQSEDDGIDAILCPVGPGCAPVHGTAKYWSYTSQWNLLDYPAIVFPFNKADKETDTWEKYTPEGYSGPMSETDKFNRDLYDPELSHGLPVGLQLVSRRLQDAEVVGILDFLVQSGICNSAVK</sequence>
<evidence type="ECO:0000313" key="8">
    <source>
        <dbReference type="EMBL" id="KAF1983628.1"/>
    </source>
</evidence>
<dbReference type="PROSITE" id="PS00571">
    <property type="entry name" value="AMIDASES"/>
    <property type="match status" value="1"/>
</dbReference>
<feature type="binding site" evidence="6">
    <location>
        <position position="228"/>
    </location>
    <ligand>
        <name>substrate</name>
    </ligand>
</feature>
<organism evidence="8 9">
    <name type="scientific">Aulographum hederae CBS 113979</name>
    <dbReference type="NCBI Taxonomy" id="1176131"/>
    <lineage>
        <taxon>Eukaryota</taxon>
        <taxon>Fungi</taxon>
        <taxon>Dikarya</taxon>
        <taxon>Ascomycota</taxon>
        <taxon>Pezizomycotina</taxon>
        <taxon>Dothideomycetes</taxon>
        <taxon>Pleosporomycetidae</taxon>
        <taxon>Aulographales</taxon>
        <taxon>Aulographaceae</taxon>
    </lineage>
</organism>
<evidence type="ECO:0000256" key="6">
    <source>
        <dbReference type="PIRSR" id="PIRSR001221-2"/>
    </source>
</evidence>
<dbReference type="OrthoDB" id="6428749at2759"/>
<evidence type="ECO:0000256" key="1">
    <source>
        <dbReference type="ARBA" id="ARBA00001311"/>
    </source>
</evidence>
<dbReference type="PANTHER" id="PTHR46072:SF4">
    <property type="entry name" value="AMIDASE C550.07-RELATED"/>
    <property type="match status" value="1"/>
</dbReference>
<feature type="active site" description="Charge relay system" evidence="5">
    <location>
        <position position="153"/>
    </location>
</feature>
<dbReference type="PANTHER" id="PTHR46072">
    <property type="entry name" value="AMIDASE-RELATED-RELATED"/>
    <property type="match status" value="1"/>
</dbReference>
<dbReference type="Gene3D" id="3.90.1300.10">
    <property type="entry name" value="Amidase signature (AS) domain"/>
    <property type="match status" value="1"/>
</dbReference>
<protein>
    <recommendedName>
        <fullName evidence="3">amidase</fullName>
        <ecNumber evidence="3">3.5.1.4</ecNumber>
    </recommendedName>
</protein>
<evidence type="ECO:0000256" key="3">
    <source>
        <dbReference type="ARBA" id="ARBA00012922"/>
    </source>
</evidence>
<feature type="active site" description="Charge relay system" evidence="5">
    <location>
        <position position="228"/>
    </location>
</feature>
<dbReference type="GO" id="GO:0004040">
    <property type="term" value="F:amidase activity"/>
    <property type="evidence" value="ECO:0007669"/>
    <property type="project" value="UniProtKB-EC"/>
</dbReference>
<evidence type="ECO:0000313" key="9">
    <source>
        <dbReference type="Proteomes" id="UP000800041"/>
    </source>
</evidence>
<comment type="similarity">
    <text evidence="2">Belongs to the amidase family.</text>
</comment>
<name>A0A6G1GSA3_9PEZI</name>
<dbReference type="EC" id="3.5.1.4" evidence="3"/>
<feature type="binding site" evidence="6">
    <location>
        <begin position="249"/>
        <end position="252"/>
    </location>
    <ligand>
        <name>substrate</name>
    </ligand>
</feature>
<dbReference type="InterPro" id="IPR020556">
    <property type="entry name" value="Amidase_CS"/>
</dbReference>